<gene>
    <name evidence="1" type="ORF">CRH09_27015</name>
</gene>
<dbReference type="EMBL" id="CP023778">
    <property type="protein sequence ID" value="ATL69282.1"/>
    <property type="molecule type" value="Genomic_DNA"/>
</dbReference>
<accession>A0A291RQ21</accession>
<dbReference type="GeneID" id="88360960"/>
<dbReference type="AlphaFoldDB" id="A0A291RQ21"/>
<evidence type="ECO:0000313" key="2">
    <source>
        <dbReference type="Proteomes" id="UP000221961"/>
    </source>
</evidence>
<proteinExistence type="predicted"/>
<protein>
    <submittedName>
        <fullName evidence="1">Uncharacterized protein</fullName>
    </submittedName>
</protein>
<name>A0A291RQ21_9NOCA</name>
<organism evidence="1 2">
    <name type="scientific">Nocardia terpenica</name>
    <dbReference type="NCBI Taxonomy" id="455432"/>
    <lineage>
        <taxon>Bacteria</taxon>
        <taxon>Bacillati</taxon>
        <taxon>Actinomycetota</taxon>
        <taxon>Actinomycetes</taxon>
        <taxon>Mycobacteriales</taxon>
        <taxon>Nocardiaceae</taxon>
        <taxon>Nocardia</taxon>
    </lineage>
</organism>
<dbReference type="KEGG" id="ntp:CRH09_27015"/>
<evidence type="ECO:0000313" key="1">
    <source>
        <dbReference type="EMBL" id="ATL69282.1"/>
    </source>
</evidence>
<dbReference type="RefSeq" id="WP_098696316.1">
    <property type="nucleotide sequence ID" value="NZ_CP023778.1"/>
</dbReference>
<dbReference type="Proteomes" id="UP000221961">
    <property type="component" value="Chromosome"/>
</dbReference>
<reference evidence="1 2" key="1">
    <citation type="submission" date="2017-10" db="EMBL/GenBank/DDBJ databases">
        <title>Comparative genomics between pathogenic Norcardia.</title>
        <authorList>
            <person name="Zeng L."/>
        </authorList>
    </citation>
    <scope>NUCLEOTIDE SEQUENCE [LARGE SCALE GENOMIC DNA]</scope>
    <source>
        <strain evidence="1 2">NC_YFY_NT001</strain>
    </source>
</reference>
<sequence length="188" mass="20319">MEPLLVTAQATGPDSTKLTNWWDHYFGHGPPTERLIQAADARATPPFPTIAERALLDRIPEPSRIDCSRPSQDQIEQNVGKAPVVAIACGPIPDVPIVFRYQFNDAAAMNAAYQGTGPGPDCTTLPANSAGDAPYTKNGDTGHLRCNINTGGKLFLIWTSDRTNVLTMAFGGDLAKMIDWWRTQAGPN</sequence>